<reference evidence="2 3" key="1">
    <citation type="journal article" date="2015" name="Genome Announc.">
        <title>Expanding the biotechnology potential of lactobacilli through comparative genomics of 213 strains and associated genera.</title>
        <authorList>
            <person name="Sun Z."/>
            <person name="Harris H.M."/>
            <person name="McCann A."/>
            <person name="Guo C."/>
            <person name="Argimon S."/>
            <person name="Zhang W."/>
            <person name="Yang X."/>
            <person name="Jeffery I.B."/>
            <person name="Cooney J.C."/>
            <person name="Kagawa T.F."/>
            <person name="Liu W."/>
            <person name="Song Y."/>
            <person name="Salvetti E."/>
            <person name="Wrobel A."/>
            <person name="Rasinkangas P."/>
            <person name="Parkhill J."/>
            <person name="Rea M.C."/>
            <person name="O'Sullivan O."/>
            <person name="Ritari J."/>
            <person name="Douillard F.P."/>
            <person name="Paul Ross R."/>
            <person name="Yang R."/>
            <person name="Briner A.E."/>
            <person name="Felis G.E."/>
            <person name="de Vos W.M."/>
            <person name="Barrangou R."/>
            <person name="Klaenhammer T.R."/>
            <person name="Caufield P.W."/>
            <person name="Cui Y."/>
            <person name="Zhang H."/>
            <person name="O'Toole P.W."/>
        </authorList>
    </citation>
    <scope>NUCLEOTIDE SEQUENCE [LARGE SCALE GENOMIC DNA]</scope>
    <source>
        <strain evidence="2 3">DSM 15946</strain>
    </source>
</reference>
<dbReference type="PATRIC" id="fig|1423760.3.peg.2144"/>
<evidence type="ECO:0000313" key="2">
    <source>
        <dbReference type="EMBL" id="KRL92387.1"/>
    </source>
</evidence>
<feature type="region of interest" description="Disordered" evidence="1">
    <location>
        <begin position="318"/>
        <end position="344"/>
    </location>
</feature>
<accession>A0A0R1UM11</accession>
<organism evidence="2 3">
    <name type="scientific">Limosilactobacillus ingluviei DSM 15946</name>
    <dbReference type="NCBI Taxonomy" id="1423760"/>
    <lineage>
        <taxon>Bacteria</taxon>
        <taxon>Bacillati</taxon>
        <taxon>Bacillota</taxon>
        <taxon>Bacilli</taxon>
        <taxon>Lactobacillales</taxon>
        <taxon>Lactobacillaceae</taxon>
        <taxon>Limosilactobacillus</taxon>
    </lineage>
</organism>
<evidence type="ECO:0000256" key="1">
    <source>
        <dbReference type="SAM" id="MobiDB-lite"/>
    </source>
</evidence>
<proteinExistence type="predicted"/>
<name>A0A0R1UM11_9LACO</name>
<dbReference type="Proteomes" id="UP000050816">
    <property type="component" value="Unassembled WGS sequence"/>
</dbReference>
<protein>
    <submittedName>
        <fullName evidence="2">Uncharacterized protein</fullName>
    </submittedName>
</protein>
<dbReference type="AlphaFoldDB" id="A0A0R1UM11"/>
<comment type="caution">
    <text evidence="2">The sequence shown here is derived from an EMBL/GenBank/DDBJ whole genome shotgun (WGS) entry which is preliminary data.</text>
</comment>
<gene>
    <name evidence="2" type="ORF">FC43_GL002044</name>
</gene>
<evidence type="ECO:0000313" key="3">
    <source>
        <dbReference type="Proteomes" id="UP000050816"/>
    </source>
</evidence>
<dbReference type="GeneID" id="82933437"/>
<dbReference type="RefSeq" id="WP_019205667.1">
    <property type="nucleotide sequence ID" value="NZ_AZFK01000005.1"/>
</dbReference>
<dbReference type="EMBL" id="AZFK01000005">
    <property type="protein sequence ID" value="KRL92387.1"/>
    <property type="molecule type" value="Genomic_DNA"/>
</dbReference>
<sequence>MTKQMISTATEQVTSLTASLTTGLKLGERYVQLLDQLATATVPTELLDAAGQLVEFDLNHAYVKFPQHYQPEDYYLLLMGRLLELAGIGDFAVKPDPMHRRLAMRLTTFENDYTFCFEQKRSRPGAFFCEQTDHEPLFNLDLAHHSLQFDNRALVDFLIVKEIANHNDLELQGVVKPLVAFANLLVEQLDFTINLGILATDNAAQFKLAAPELSLTVIDKLFVQTAETDTVLLSLPQNNGAKLALASDTALSLAFDPDDYTKQWFFMVTDAKAQLSFLDVLLHYPLVRDWYLANRSALAIRDDQFAYAPVDEHVVVNSPATDAEPIKEEAPASAVEEEDGENDA</sequence>
<feature type="compositionally biased region" description="Acidic residues" evidence="1">
    <location>
        <begin position="335"/>
        <end position="344"/>
    </location>
</feature>